<feature type="region of interest" description="Disordered" evidence="8">
    <location>
        <begin position="206"/>
        <end position="230"/>
    </location>
</feature>
<evidence type="ECO:0000256" key="3">
    <source>
        <dbReference type="ARBA" id="ARBA00022771"/>
    </source>
</evidence>
<evidence type="ECO:0000256" key="6">
    <source>
        <dbReference type="ARBA" id="ARBA00023163"/>
    </source>
</evidence>
<evidence type="ECO:0000256" key="4">
    <source>
        <dbReference type="ARBA" id="ARBA00022833"/>
    </source>
</evidence>
<dbReference type="Proteomes" id="UP000636800">
    <property type="component" value="Unassembled WGS sequence"/>
</dbReference>
<proteinExistence type="predicted"/>
<evidence type="ECO:0000259" key="9">
    <source>
        <dbReference type="PROSITE" id="PS50157"/>
    </source>
</evidence>
<keyword evidence="6" id="KW-0804">Transcription</keyword>
<name>A0A835R4K3_VANPL</name>
<accession>A0A835R4K3</accession>
<evidence type="ECO:0000256" key="2">
    <source>
        <dbReference type="ARBA" id="ARBA00022737"/>
    </source>
</evidence>
<dbReference type="PANTHER" id="PTHR10593">
    <property type="entry name" value="SERINE/THREONINE-PROTEIN KINASE RIO"/>
    <property type="match status" value="1"/>
</dbReference>
<dbReference type="GO" id="GO:0003700">
    <property type="term" value="F:DNA-binding transcription factor activity"/>
    <property type="evidence" value="ECO:0007669"/>
    <property type="project" value="TreeGrafter"/>
</dbReference>
<feature type="compositionally biased region" description="Pro residues" evidence="8">
    <location>
        <begin position="219"/>
        <end position="230"/>
    </location>
</feature>
<dbReference type="InterPro" id="IPR031140">
    <property type="entry name" value="IDD1-16"/>
</dbReference>
<dbReference type="Gene3D" id="3.30.160.60">
    <property type="entry name" value="Classic Zinc Finger"/>
    <property type="match status" value="1"/>
</dbReference>
<dbReference type="PANTHER" id="PTHR10593:SF188">
    <property type="entry name" value="ZINC FINGER PROTEIN GAI-ASSOCIATED FACTOR 1"/>
    <property type="match status" value="1"/>
</dbReference>
<reference evidence="10 11" key="1">
    <citation type="journal article" date="2020" name="Nat. Food">
        <title>A phased Vanilla planifolia genome enables genetic improvement of flavour and production.</title>
        <authorList>
            <person name="Hasing T."/>
            <person name="Tang H."/>
            <person name="Brym M."/>
            <person name="Khazi F."/>
            <person name="Huang T."/>
            <person name="Chambers A.H."/>
        </authorList>
    </citation>
    <scope>NUCLEOTIDE SEQUENCE [LARGE SCALE GENOMIC DNA]</scope>
    <source>
        <tissue evidence="10">Leaf</tissue>
    </source>
</reference>
<gene>
    <name evidence="10" type="ORF">HPP92_009620</name>
</gene>
<evidence type="ECO:0000256" key="5">
    <source>
        <dbReference type="ARBA" id="ARBA00023015"/>
    </source>
</evidence>
<dbReference type="InterPro" id="IPR055186">
    <property type="entry name" value="C2H2-2nd_BIRD-IDD"/>
</dbReference>
<organism evidence="10 11">
    <name type="scientific">Vanilla planifolia</name>
    <name type="common">Vanilla</name>
    <dbReference type="NCBI Taxonomy" id="51239"/>
    <lineage>
        <taxon>Eukaryota</taxon>
        <taxon>Viridiplantae</taxon>
        <taxon>Streptophyta</taxon>
        <taxon>Embryophyta</taxon>
        <taxon>Tracheophyta</taxon>
        <taxon>Spermatophyta</taxon>
        <taxon>Magnoliopsida</taxon>
        <taxon>Liliopsida</taxon>
        <taxon>Asparagales</taxon>
        <taxon>Orchidaceae</taxon>
        <taxon>Vanilloideae</taxon>
        <taxon>Vanilleae</taxon>
        <taxon>Vanilla</taxon>
    </lineage>
</organism>
<feature type="domain" description="C2H2-type" evidence="9">
    <location>
        <begin position="70"/>
        <end position="92"/>
    </location>
</feature>
<dbReference type="OrthoDB" id="371463at2759"/>
<dbReference type="PROSITE" id="PS50157">
    <property type="entry name" value="ZINC_FINGER_C2H2_2"/>
    <property type="match status" value="1"/>
</dbReference>
<sequence length="230" mass="24863">MFPSSTTSLSTSISEEASASPENRFLADFSPLVSVLQPPAKKKRSPPGNPDPEAEVVALSPETLLATNRFVCELCNKGFRRDQNLQLHRRGHNLPWRLRQRSGKETAKKRVYVCPEPSCVHHHPARALGDLTGIKSTSRGSTGRRSGSVISARKNMRFFPIGRRMSRAAEAGSISVTAGLSSPERTASSPTGPSVMPWLKKVHVSSPAPTLTSRTPRLPFSPPPGIAVPA</sequence>
<evidence type="ECO:0000256" key="8">
    <source>
        <dbReference type="SAM" id="MobiDB-lite"/>
    </source>
</evidence>
<evidence type="ECO:0000313" key="11">
    <source>
        <dbReference type="Proteomes" id="UP000636800"/>
    </source>
</evidence>
<keyword evidence="2" id="KW-0677">Repeat</keyword>
<dbReference type="GO" id="GO:0008270">
    <property type="term" value="F:zinc ion binding"/>
    <property type="evidence" value="ECO:0007669"/>
    <property type="project" value="UniProtKB-KW"/>
</dbReference>
<evidence type="ECO:0000256" key="1">
    <source>
        <dbReference type="ARBA" id="ARBA00022723"/>
    </source>
</evidence>
<dbReference type="PROSITE" id="PS00028">
    <property type="entry name" value="ZINC_FINGER_C2H2_1"/>
    <property type="match status" value="1"/>
</dbReference>
<feature type="region of interest" description="Disordered" evidence="8">
    <location>
        <begin position="1"/>
        <end position="22"/>
    </location>
</feature>
<keyword evidence="3 7" id="KW-0863">Zinc-finger</keyword>
<evidence type="ECO:0000256" key="7">
    <source>
        <dbReference type="PROSITE-ProRule" id="PRU00042"/>
    </source>
</evidence>
<dbReference type="AlphaFoldDB" id="A0A835R4K3"/>
<keyword evidence="5" id="KW-0805">Transcription regulation</keyword>
<keyword evidence="4" id="KW-0862">Zinc</keyword>
<comment type="caution">
    <text evidence="10">The sequence shown here is derived from an EMBL/GenBank/DDBJ whole genome shotgun (WGS) entry which is preliminary data.</text>
</comment>
<keyword evidence="11" id="KW-1185">Reference proteome</keyword>
<keyword evidence="1" id="KW-0479">Metal-binding</keyword>
<dbReference type="InterPro" id="IPR013087">
    <property type="entry name" value="Znf_C2H2_type"/>
</dbReference>
<dbReference type="GO" id="GO:0005634">
    <property type="term" value="C:nucleus"/>
    <property type="evidence" value="ECO:0007669"/>
    <property type="project" value="TreeGrafter"/>
</dbReference>
<dbReference type="Pfam" id="PF22996">
    <property type="entry name" value="C2H2-2nd_BIRD-IDD"/>
    <property type="match status" value="1"/>
</dbReference>
<dbReference type="SUPFAM" id="SSF57667">
    <property type="entry name" value="beta-beta-alpha zinc fingers"/>
    <property type="match status" value="1"/>
</dbReference>
<protein>
    <recommendedName>
        <fullName evidence="9">C2H2-type domain-containing protein</fullName>
    </recommendedName>
</protein>
<evidence type="ECO:0000313" key="10">
    <source>
        <dbReference type="EMBL" id="KAG0485541.1"/>
    </source>
</evidence>
<dbReference type="InterPro" id="IPR036236">
    <property type="entry name" value="Znf_C2H2_sf"/>
</dbReference>
<dbReference type="EMBL" id="JADCNL010000004">
    <property type="protein sequence ID" value="KAG0485541.1"/>
    <property type="molecule type" value="Genomic_DNA"/>
</dbReference>
<dbReference type="FunFam" id="3.30.160.60:FF:000554">
    <property type="entry name" value="protein indeterminate-domain 12-like"/>
    <property type="match status" value="1"/>
</dbReference>